<dbReference type="InterPro" id="IPR016167">
    <property type="entry name" value="FAD-bd_PCMH_sub1"/>
</dbReference>
<keyword evidence="8 16" id="KW-0274">FAD</keyword>
<evidence type="ECO:0000256" key="16">
    <source>
        <dbReference type="HAMAP-Rule" id="MF_00037"/>
    </source>
</evidence>
<dbReference type="InterPro" id="IPR006094">
    <property type="entry name" value="Oxid_FAD_bind_N"/>
</dbReference>
<keyword evidence="6 16" id="KW-0132">Cell division</keyword>
<feature type="active site" evidence="16">
    <location>
        <position position="273"/>
    </location>
</feature>
<reference evidence="18 19" key="1">
    <citation type="submission" date="2018-08" db="EMBL/GenBank/DDBJ databases">
        <title>Murine metabolic-syndrome-specific gut microbial biobank.</title>
        <authorList>
            <person name="Liu C."/>
        </authorList>
    </citation>
    <scope>NUCLEOTIDE SEQUENCE [LARGE SCALE GENOMIC DNA]</scope>
    <source>
        <strain evidence="18 19">583</strain>
    </source>
</reference>
<keyword evidence="10 16" id="KW-0133">Cell shape</keyword>
<dbReference type="PANTHER" id="PTHR21071:SF4">
    <property type="entry name" value="UDP-N-ACETYLENOLPYRUVOYLGLUCOSAMINE REDUCTASE"/>
    <property type="match status" value="1"/>
</dbReference>
<keyword evidence="19" id="KW-1185">Reference proteome</keyword>
<dbReference type="NCBIfam" id="TIGR00179">
    <property type="entry name" value="murB"/>
    <property type="match status" value="1"/>
</dbReference>
<keyword evidence="12 16" id="KW-0560">Oxidoreductase</keyword>
<evidence type="ECO:0000256" key="3">
    <source>
        <dbReference type="ARBA" id="ARBA00004496"/>
    </source>
</evidence>
<keyword evidence="13 16" id="KW-0131">Cell cycle</keyword>
<dbReference type="Pfam" id="PF01565">
    <property type="entry name" value="FAD_binding_4"/>
    <property type="match status" value="1"/>
</dbReference>
<comment type="similarity">
    <text evidence="16">Belongs to the MurB family.</text>
</comment>
<dbReference type="GO" id="GO:0009252">
    <property type="term" value="P:peptidoglycan biosynthetic process"/>
    <property type="evidence" value="ECO:0007669"/>
    <property type="project" value="UniProtKB-UniRule"/>
</dbReference>
<evidence type="ECO:0000313" key="18">
    <source>
        <dbReference type="EMBL" id="NBI08188.1"/>
    </source>
</evidence>
<name>A0A845R3L4_9CLOT</name>
<dbReference type="GO" id="GO:0008360">
    <property type="term" value="P:regulation of cell shape"/>
    <property type="evidence" value="ECO:0007669"/>
    <property type="project" value="UniProtKB-KW"/>
</dbReference>
<evidence type="ECO:0000313" key="19">
    <source>
        <dbReference type="Proteomes" id="UP000467132"/>
    </source>
</evidence>
<evidence type="ECO:0000256" key="10">
    <source>
        <dbReference type="ARBA" id="ARBA00022960"/>
    </source>
</evidence>
<comment type="pathway">
    <text evidence="4 16">Cell wall biogenesis; peptidoglycan biosynthesis.</text>
</comment>
<dbReference type="SUPFAM" id="SSF56176">
    <property type="entry name" value="FAD-binding/transporter-associated domain-like"/>
    <property type="match status" value="1"/>
</dbReference>
<dbReference type="Gene3D" id="3.90.78.10">
    <property type="entry name" value="UDP-N-acetylenolpyruvoylglucosamine reductase, C-terminal domain"/>
    <property type="match status" value="1"/>
</dbReference>
<keyword evidence="5 16" id="KW-0963">Cytoplasm</keyword>
<feature type="active site" evidence="16">
    <location>
        <position position="153"/>
    </location>
</feature>
<dbReference type="GO" id="GO:0071555">
    <property type="term" value="P:cell wall organization"/>
    <property type="evidence" value="ECO:0007669"/>
    <property type="project" value="UniProtKB-KW"/>
</dbReference>
<comment type="function">
    <text evidence="2 16">Cell wall formation.</text>
</comment>
<dbReference type="SUPFAM" id="SSF56194">
    <property type="entry name" value="Uridine diphospho-N-Acetylenolpyruvylglucosamine reductase, MurB, C-terminal domain"/>
    <property type="match status" value="1"/>
</dbReference>
<dbReference type="OrthoDB" id="9804753at2"/>
<gene>
    <name evidence="16" type="primary">murB</name>
    <name evidence="18" type="ORF">D3Z33_15115</name>
</gene>
<evidence type="ECO:0000256" key="2">
    <source>
        <dbReference type="ARBA" id="ARBA00003921"/>
    </source>
</evidence>
<evidence type="ECO:0000256" key="15">
    <source>
        <dbReference type="ARBA" id="ARBA00048914"/>
    </source>
</evidence>
<dbReference type="GO" id="GO:0051301">
    <property type="term" value="P:cell division"/>
    <property type="evidence" value="ECO:0007669"/>
    <property type="project" value="UniProtKB-KW"/>
</dbReference>
<evidence type="ECO:0000256" key="11">
    <source>
        <dbReference type="ARBA" id="ARBA00022984"/>
    </source>
</evidence>
<keyword evidence="11 16" id="KW-0573">Peptidoglycan synthesis</keyword>
<dbReference type="InterPro" id="IPR016169">
    <property type="entry name" value="FAD-bd_PCMH_sub2"/>
</dbReference>
<dbReference type="EC" id="1.3.1.98" evidence="16"/>
<dbReference type="AlphaFoldDB" id="A0A845R3L4"/>
<evidence type="ECO:0000256" key="14">
    <source>
        <dbReference type="ARBA" id="ARBA00023316"/>
    </source>
</evidence>
<feature type="domain" description="FAD-binding PCMH-type" evidence="17">
    <location>
        <begin position="8"/>
        <end position="209"/>
    </location>
</feature>
<dbReference type="Pfam" id="PF02873">
    <property type="entry name" value="MurB_C"/>
    <property type="match status" value="1"/>
</dbReference>
<dbReference type="Gene3D" id="3.30.43.10">
    <property type="entry name" value="Uridine Diphospho-n-acetylenolpyruvylglucosamine Reductase, domain 2"/>
    <property type="match status" value="1"/>
</dbReference>
<dbReference type="Proteomes" id="UP000467132">
    <property type="component" value="Unassembled WGS sequence"/>
</dbReference>
<comment type="caution">
    <text evidence="18">The sequence shown here is derived from an EMBL/GenBank/DDBJ whole genome shotgun (WGS) entry which is preliminary data.</text>
</comment>
<sequence length="280" mass="31123">MKKHTYFKIGGPADIVAYPNNIVQVQELIKFCNENNIEFFVLGNGTNLLVRDKGIRGLVIKIDDNLNDIKVDENRIIAQAGAKVSRVAKEALKHSLTGLEGASGIPGSIGGGVTMNAGAYGTELKDVITNVKCVDEYGDIKDYNKDEMHFGYRHSRIHEKKLIVVEVEMVFKEGEYDKIKAAMDDYTQRRNSKQPIELPSAGSTFKRPEGDYAGRLIDVSGLRGIRYKDAQVSEKHCGFVVNRGNATCEDILNLIKVVQKTVKDKHGILLEREVLIVGEE</sequence>
<evidence type="ECO:0000256" key="4">
    <source>
        <dbReference type="ARBA" id="ARBA00004752"/>
    </source>
</evidence>
<dbReference type="InterPro" id="IPR036635">
    <property type="entry name" value="MurB_C_sf"/>
</dbReference>
<dbReference type="GO" id="GO:0005829">
    <property type="term" value="C:cytosol"/>
    <property type="evidence" value="ECO:0007669"/>
    <property type="project" value="TreeGrafter"/>
</dbReference>
<dbReference type="InterPro" id="IPR003170">
    <property type="entry name" value="MurB"/>
</dbReference>
<dbReference type="InterPro" id="IPR016166">
    <property type="entry name" value="FAD-bd_PCMH"/>
</dbReference>
<comment type="catalytic activity">
    <reaction evidence="15 16">
        <text>UDP-N-acetyl-alpha-D-muramate + NADP(+) = UDP-N-acetyl-3-O-(1-carboxyvinyl)-alpha-D-glucosamine + NADPH + H(+)</text>
        <dbReference type="Rhea" id="RHEA:12248"/>
        <dbReference type="ChEBI" id="CHEBI:15378"/>
        <dbReference type="ChEBI" id="CHEBI:57783"/>
        <dbReference type="ChEBI" id="CHEBI:58349"/>
        <dbReference type="ChEBI" id="CHEBI:68483"/>
        <dbReference type="ChEBI" id="CHEBI:70757"/>
        <dbReference type="EC" id="1.3.1.98"/>
    </reaction>
</comment>
<evidence type="ECO:0000256" key="8">
    <source>
        <dbReference type="ARBA" id="ARBA00022827"/>
    </source>
</evidence>
<dbReference type="GO" id="GO:0071949">
    <property type="term" value="F:FAD binding"/>
    <property type="evidence" value="ECO:0007669"/>
    <property type="project" value="InterPro"/>
</dbReference>
<evidence type="ECO:0000256" key="7">
    <source>
        <dbReference type="ARBA" id="ARBA00022630"/>
    </source>
</evidence>
<dbReference type="InterPro" id="IPR036318">
    <property type="entry name" value="FAD-bd_PCMH-like_sf"/>
</dbReference>
<evidence type="ECO:0000256" key="12">
    <source>
        <dbReference type="ARBA" id="ARBA00023002"/>
    </source>
</evidence>
<dbReference type="EMBL" id="QXXA01000023">
    <property type="protein sequence ID" value="NBI08188.1"/>
    <property type="molecule type" value="Genomic_DNA"/>
</dbReference>
<dbReference type="GO" id="GO:0008762">
    <property type="term" value="F:UDP-N-acetylmuramate dehydrogenase activity"/>
    <property type="evidence" value="ECO:0007669"/>
    <property type="project" value="UniProtKB-UniRule"/>
</dbReference>
<evidence type="ECO:0000256" key="6">
    <source>
        <dbReference type="ARBA" id="ARBA00022618"/>
    </source>
</evidence>
<proteinExistence type="inferred from homology"/>
<dbReference type="UniPathway" id="UPA00219"/>
<evidence type="ECO:0000256" key="13">
    <source>
        <dbReference type="ARBA" id="ARBA00023306"/>
    </source>
</evidence>
<feature type="active site" description="Proton donor" evidence="16">
    <location>
        <position position="203"/>
    </location>
</feature>
<comment type="cofactor">
    <cofactor evidence="1 16">
        <name>FAD</name>
        <dbReference type="ChEBI" id="CHEBI:57692"/>
    </cofactor>
</comment>
<evidence type="ECO:0000259" key="17">
    <source>
        <dbReference type="PROSITE" id="PS51387"/>
    </source>
</evidence>
<evidence type="ECO:0000256" key="1">
    <source>
        <dbReference type="ARBA" id="ARBA00001974"/>
    </source>
</evidence>
<dbReference type="Gene3D" id="3.30.465.10">
    <property type="match status" value="1"/>
</dbReference>
<comment type="subcellular location">
    <subcellularLocation>
        <location evidence="3 16">Cytoplasm</location>
    </subcellularLocation>
</comment>
<keyword evidence="14 16" id="KW-0961">Cell wall biogenesis/degradation</keyword>
<dbReference type="HAMAP" id="MF_00037">
    <property type="entry name" value="MurB"/>
    <property type="match status" value="1"/>
</dbReference>
<keyword evidence="7 16" id="KW-0285">Flavoprotein</keyword>
<evidence type="ECO:0000256" key="5">
    <source>
        <dbReference type="ARBA" id="ARBA00022490"/>
    </source>
</evidence>
<evidence type="ECO:0000256" key="9">
    <source>
        <dbReference type="ARBA" id="ARBA00022857"/>
    </source>
</evidence>
<dbReference type="NCBIfam" id="NF010480">
    <property type="entry name" value="PRK13905.1"/>
    <property type="match status" value="1"/>
</dbReference>
<dbReference type="PROSITE" id="PS51387">
    <property type="entry name" value="FAD_PCMH"/>
    <property type="match status" value="1"/>
</dbReference>
<dbReference type="PANTHER" id="PTHR21071">
    <property type="entry name" value="UDP-N-ACETYLENOLPYRUVOYLGLUCOSAMINE REDUCTASE"/>
    <property type="match status" value="1"/>
</dbReference>
<protein>
    <recommendedName>
        <fullName evidence="16">UDP-N-acetylenolpyruvoylglucosamine reductase</fullName>
        <ecNumber evidence="16">1.3.1.98</ecNumber>
    </recommendedName>
    <alternativeName>
        <fullName evidence="16">UDP-N-acetylmuramate dehydrogenase</fullName>
    </alternativeName>
</protein>
<organism evidence="18 19">
    <name type="scientific">Senegalia massiliensis</name>
    <dbReference type="NCBI Taxonomy" id="1720316"/>
    <lineage>
        <taxon>Bacteria</taxon>
        <taxon>Bacillati</taxon>
        <taxon>Bacillota</taxon>
        <taxon>Clostridia</taxon>
        <taxon>Eubacteriales</taxon>
        <taxon>Clostridiaceae</taxon>
        <taxon>Senegalia</taxon>
    </lineage>
</organism>
<accession>A0A845R3L4</accession>
<keyword evidence="9 16" id="KW-0521">NADP</keyword>
<dbReference type="InterPro" id="IPR011601">
    <property type="entry name" value="MurB_C"/>
</dbReference>